<feature type="transmembrane region" description="Helical" evidence="3">
    <location>
        <begin position="388"/>
        <end position="411"/>
    </location>
</feature>
<name>A0AAV2HHZ2_LYMST</name>
<feature type="transmembrane region" description="Helical" evidence="3">
    <location>
        <begin position="466"/>
        <end position="484"/>
    </location>
</feature>
<dbReference type="CDD" id="cd17491">
    <property type="entry name" value="MFS_MFSD12"/>
    <property type="match status" value="1"/>
</dbReference>
<keyword evidence="5" id="KW-1185">Reference proteome</keyword>
<evidence type="ECO:0000313" key="5">
    <source>
        <dbReference type="Proteomes" id="UP001497497"/>
    </source>
</evidence>
<dbReference type="Pfam" id="PF13347">
    <property type="entry name" value="MFS_2"/>
    <property type="match status" value="1"/>
</dbReference>
<dbReference type="InterPro" id="IPR039672">
    <property type="entry name" value="MFS_2"/>
</dbReference>
<dbReference type="InterPro" id="IPR036259">
    <property type="entry name" value="MFS_trans_sf"/>
</dbReference>
<feature type="transmembrane region" description="Helical" evidence="3">
    <location>
        <begin position="423"/>
        <end position="446"/>
    </location>
</feature>
<dbReference type="PANTHER" id="PTHR11328">
    <property type="entry name" value="MAJOR FACILITATOR SUPERFAMILY DOMAIN-CONTAINING PROTEIN"/>
    <property type="match status" value="1"/>
</dbReference>
<dbReference type="SUPFAM" id="SSF103473">
    <property type="entry name" value="MFS general substrate transporter"/>
    <property type="match status" value="1"/>
</dbReference>
<proteinExistence type="inferred from homology"/>
<dbReference type="Proteomes" id="UP001497497">
    <property type="component" value="Unassembled WGS sequence"/>
</dbReference>
<evidence type="ECO:0000256" key="1">
    <source>
        <dbReference type="ARBA" id="ARBA00008335"/>
    </source>
</evidence>
<evidence type="ECO:0000256" key="2">
    <source>
        <dbReference type="SAM" id="MobiDB-lite"/>
    </source>
</evidence>
<feature type="region of interest" description="Disordered" evidence="2">
    <location>
        <begin position="1"/>
        <end position="22"/>
    </location>
</feature>
<dbReference type="GO" id="GO:0008643">
    <property type="term" value="P:carbohydrate transport"/>
    <property type="evidence" value="ECO:0007669"/>
    <property type="project" value="InterPro"/>
</dbReference>
<dbReference type="PANTHER" id="PTHR11328:SF28">
    <property type="entry name" value="MAJOR FACILITATOR SUPERFAMILY DOMAIN-CONTAINING PROTEIN 12"/>
    <property type="match status" value="1"/>
</dbReference>
<feature type="transmembrane region" description="Helical" evidence="3">
    <location>
        <begin position="231"/>
        <end position="252"/>
    </location>
</feature>
<feature type="transmembrane region" description="Helical" evidence="3">
    <location>
        <begin position="331"/>
        <end position="351"/>
    </location>
</feature>
<comment type="similarity">
    <text evidence="1">Belongs to the major facilitator superfamily.</text>
</comment>
<dbReference type="FunFam" id="1.20.1250.20:FF:000431">
    <property type="entry name" value="Predicted protein"/>
    <property type="match status" value="1"/>
</dbReference>
<feature type="transmembrane region" description="Helical" evidence="3">
    <location>
        <begin position="188"/>
        <end position="211"/>
    </location>
</feature>
<feature type="transmembrane region" description="Helical" evidence="3">
    <location>
        <begin position="141"/>
        <end position="159"/>
    </location>
</feature>
<feature type="transmembrane region" description="Helical" evidence="3">
    <location>
        <begin position="363"/>
        <end position="382"/>
    </location>
</feature>
<keyword evidence="3" id="KW-1133">Transmembrane helix</keyword>
<evidence type="ECO:0008006" key="6">
    <source>
        <dbReference type="Google" id="ProtNLM"/>
    </source>
</evidence>
<dbReference type="EMBL" id="CAXITT010000149">
    <property type="protein sequence ID" value="CAL1533671.1"/>
    <property type="molecule type" value="Genomic_DNA"/>
</dbReference>
<accession>A0AAV2HHZ2</accession>
<evidence type="ECO:0000256" key="3">
    <source>
        <dbReference type="SAM" id="Phobius"/>
    </source>
</evidence>
<feature type="transmembrane region" description="Helical" evidence="3">
    <location>
        <begin position="298"/>
        <end position="319"/>
    </location>
</feature>
<sequence length="595" mass="66285">MATKTPESNNQTSQACTEGNRGDEEACKEHKQRELSHCSRFSYGVGHVLNDLTASMWFSYLLVFLHQVNNFHNVLAGNLMLIGQVSDALFTPFIGLESDRTSGIWKLGRRKTWHLIGTLCVMASFPFLFSKCITCSHAPNIAQFIYYAPFVVIFQFGWASTQISHLSFSSDLSPHGHDRVSLQSIRNLFTVISNLSVYGIFLALFLLEGTAGGGTTGSVTDELGEADAPKFQQLAFISVGLGTIFNVIFYLGTKERTERDKRLVKSADQLRVGDSSIEQSIVNRSKMRWKDWFKNKQFYEVALLYMATRLYINVSQVYFPMYLTETVQLSKYNIALLPFVTYLSSFLMSLMSPYVNRFCGRKISYVIGVALGASSCVWLYFIEEKSNNVFGAAFFMGFAGSLLLITSLSMTSDLIASNTESGAFVFGAMSFTDKLTNGVAVMLIQYFHPCLGCCPACEPYYRNVQVFIPGGALVIGFIALLILIPQNIGHRENTISVKVMENPVRSDSRASGNSHITHQCSCGLFYTPPSTCSTCGVRPDFNPYNQIADVHRGHSASDDDDGDSDTAYKCERKPLLRRSHVNTPPADLRYYTENA</sequence>
<dbReference type="GO" id="GO:0005886">
    <property type="term" value="C:plasma membrane"/>
    <property type="evidence" value="ECO:0007669"/>
    <property type="project" value="TreeGrafter"/>
</dbReference>
<feature type="transmembrane region" description="Helical" evidence="3">
    <location>
        <begin position="112"/>
        <end position="129"/>
    </location>
</feature>
<comment type="caution">
    <text evidence="4">The sequence shown here is derived from an EMBL/GenBank/DDBJ whole genome shotgun (WGS) entry which is preliminary data.</text>
</comment>
<organism evidence="4 5">
    <name type="scientific">Lymnaea stagnalis</name>
    <name type="common">Great pond snail</name>
    <name type="synonym">Helix stagnalis</name>
    <dbReference type="NCBI Taxonomy" id="6523"/>
    <lineage>
        <taxon>Eukaryota</taxon>
        <taxon>Metazoa</taxon>
        <taxon>Spiralia</taxon>
        <taxon>Lophotrochozoa</taxon>
        <taxon>Mollusca</taxon>
        <taxon>Gastropoda</taxon>
        <taxon>Heterobranchia</taxon>
        <taxon>Euthyneura</taxon>
        <taxon>Panpulmonata</taxon>
        <taxon>Hygrophila</taxon>
        <taxon>Lymnaeoidea</taxon>
        <taxon>Lymnaeidae</taxon>
        <taxon>Lymnaea</taxon>
    </lineage>
</organism>
<dbReference type="Gene3D" id="1.20.1250.20">
    <property type="entry name" value="MFS general substrate transporter like domains"/>
    <property type="match status" value="2"/>
</dbReference>
<keyword evidence="3" id="KW-0812">Transmembrane</keyword>
<protein>
    <recommendedName>
        <fullName evidence="6">Major facilitator superfamily domain-containing protein 12</fullName>
    </recommendedName>
</protein>
<feature type="compositionally biased region" description="Polar residues" evidence="2">
    <location>
        <begin position="1"/>
        <end position="17"/>
    </location>
</feature>
<reference evidence="4 5" key="1">
    <citation type="submission" date="2024-04" db="EMBL/GenBank/DDBJ databases">
        <authorList>
            <consortium name="Genoscope - CEA"/>
            <person name="William W."/>
        </authorList>
    </citation>
    <scope>NUCLEOTIDE SEQUENCE [LARGE SCALE GENOMIC DNA]</scope>
</reference>
<dbReference type="GO" id="GO:0015293">
    <property type="term" value="F:symporter activity"/>
    <property type="evidence" value="ECO:0007669"/>
    <property type="project" value="InterPro"/>
</dbReference>
<keyword evidence="3" id="KW-0472">Membrane</keyword>
<dbReference type="AlphaFoldDB" id="A0AAV2HHZ2"/>
<evidence type="ECO:0000313" key="4">
    <source>
        <dbReference type="EMBL" id="CAL1533671.1"/>
    </source>
</evidence>
<gene>
    <name evidence="4" type="ORF">GSLYS_00007631001</name>
</gene>